<dbReference type="PANTHER" id="PTHR31912:SF34">
    <property type="entry name" value="NOTOCHORD-RELATED PROTEIN"/>
    <property type="match status" value="1"/>
</dbReference>
<sequence>MMKVSTIPVTKLNQPIDQYIQSAAKGRPRYINGSGIGKHRTRDIHISVVAAYQDTQGLVAGSTVPLPEAPAAPRPVLSLAEVFDGPSALPPAFAEAVDSAEEPYFAPMNDVYAEGSLYVDREGHPIEITAGNTTSINEQLRAQLADINTNERTFGSGNQWGAAYPIGIDFEDQPEADATIPDVIASLDFQCEDDLDEDDDEILSSLHSSHTDNQDWTPYGSKTMFMLNLLDNLPRLRMSDDHLKVFLWVMKECGTPDVPSFKQLRALQEKVKAEMNIKTSPHVSAPGNQFYATKPSETIRLDFANPLVRPHMSMLPRVDAPISEYLQGAKCLDMDDTTLDTNQLMWMDHTQNTHHHFYIKEVAALRDGQFVIPLRFLTQGDTDCFDGFPVEFDPTTESFTVKTEAIVRMKASDLHANVLDLLASGYALRFNDDAPTWTADMPHPTRKIAQGRATYTVKVMGWSDDVSGNKTKQYNAHTNVYVANVNLPHRKLQQEYFIRFCSTSQNATSSEQMEAFCNDMGPDKWHVAYDCVLGEEVLFRLIPHLLPADNPQQSEHCSHIGGKGKYPCRACRVGGSAEERETDAGYEQFFSSGISRSVNDTIAEIKAQLLAACLGVQDAVDDMQTQSGVKDKIAQHWIEILIPRARALQQERLSNPSTMDPRLRDRRLRGEERKTVRSTIIKEIQEELYHWLVRQPPDRYNALPAESELRLQLRPGDHFNILLSLPGLDVHRDTPCEILHTFLLGQDKYVWHKTHTEWDKRKEETFAIRLRSSSVDGLGIPTVRGDYIVRYKNGLVGKHFKVLQQVGVFHLYGGLCSDLVRDLWKATGELGAVLWFHTIDDMELYLADLEILIANVLDLWSLLDANRILVKNKLHVFAHLVEHVRRFGPAILYSTEIFECWNAIFRFCSILSNHHAPSHDIATTLAGMECFKHHVSGGWWRNSNGVFVQAGPEVRNFLKSNVELQRRLGWVEETRRSPGAVKLKSVAKQNPRSWVEAVAPHQVAPLTSSAPETVRTNSDDHPADINMIFGADEHTDSMIHRQWKECTYLVTQSGDICREGSWVFYKARRTTSEAIAGPSRTPASQATAIDEDVVVCAGHVLKILSGVVVSSPAGTKPEPVAIALIAPFDLASERDRALNMPVLTRSATSKPITPVAAADVLFVFNAQHDCDSCSCTATGVEPIIQERQTTTRTRTAIKHTDVERYLINMHALHNADLIRKTLPRSLSAPTYYYEDRQTKHQEFARGLRIVGPIKRAAAAAKAAETRARKKTRGSGE</sequence>
<evidence type="ECO:0000313" key="2">
    <source>
        <dbReference type="Proteomes" id="UP000298390"/>
    </source>
</evidence>
<protein>
    <submittedName>
        <fullName evidence="1">Uncharacterized protein</fullName>
    </submittedName>
</protein>
<gene>
    <name evidence="1" type="ORF">EVJ58_g1912</name>
</gene>
<dbReference type="PANTHER" id="PTHR31912">
    <property type="entry name" value="IP13529P"/>
    <property type="match status" value="1"/>
</dbReference>
<organism evidence="1 2">
    <name type="scientific">Rhodofomes roseus</name>
    <dbReference type="NCBI Taxonomy" id="34475"/>
    <lineage>
        <taxon>Eukaryota</taxon>
        <taxon>Fungi</taxon>
        <taxon>Dikarya</taxon>
        <taxon>Basidiomycota</taxon>
        <taxon>Agaricomycotina</taxon>
        <taxon>Agaricomycetes</taxon>
        <taxon>Polyporales</taxon>
        <taxon>Rhodofomes</taxon>
    </lineage>
</organism>
<name>A0A4Y9YZF0_9APHY</name>
<comment type="caution">
    <text evidence="1">The sequence shown here is derived from an EMBL/GenBank/DDBJ whole genome shotgun (WGS) entry which is preliminary data.</text>
</comment>
<dbReference type="EMBL" id="SEKV01000066">
    <property type="protein sequence ID" value="TFY66993.1"/>
    <property type="molecule type" value="Genomic_DNA"/>
</dbReference>
<reference evidence="1 2" key="1">
    <citation type="submission" date="2019-01" db="EMBL/GenBank/DDBJ databases">
        <title>Genome sequencing of the rare red list fungi Fomitopsis rosea.</title>
        <authorList>
            <person name="Buettner E."/>
            <person name="Kellner H."/>
        </authorList>
    </citation>
    <scope>NUCLEOTIDE SEQUENCE [LARGE SCALE GENOMIC DNA]</scope>
    <source>
        <strain evidence="1 2">DSM 105464</strain>
    </source>
</reference>
<proteinExistence type="predicted"/>
<dbReference type="STRING" id="34475.A0A4Y9YZF0"/>
<dbReference type="Proteomes" id="UP000298390">
    <property type="component" value="Unassembled WGS sequence"/>
</dbReference>
<accession>A0A4Y9YZF0</accession>
<evidence type="ECO:0000313" key="1">
    <source>
        <dbReference type="EMBL" id="TFY66993.1"/>
    </source>
</evidence>
<dbReference type="AlphaFoldDB" id="A0A4Y9YZF0"/>